<evidence type="ECO:0000256" key="1">
    <source>
        <dbReference type="SAM" id="MobiDB-lite"/>
    </source>
</evidence>
<dbReference type="Proteomes" id="UP001054945">
    <property type="component" value="Unassembled WGS sequence"/>
</dbReference>
<evidence type="ECO:0000313" key="3">
    <source>
        <dbReference type="Proteomes" id="UP001054945"/>
    </source>
</evidence>
<proteinExistence type="predicted"/>
<protein>
    <submittedName>
        <fullName evidence="2">Uncharacterized protein</fullName>
    </submittedName>
</protein>
<organism evidence="2 3">
    <name type="scientific">Caerostris extrusa</name>
    <name type="common">Bark spider</name>
    <name type="synonym">Caerostris bankana</name>
    <dbReference type="NCBI Taxonomy" id="172846"/>
    <lineage>
        <taxon>Eukaryota</taxon>
        <taxon>Metazoa</taxon>
        <taxon>Ecdysozoa</taxon>
        <taxon>Arthropoda</taxon>
        <taxon>Chelicerata</taxon>
        <taxon>Arachnida</taxon>
        <taxon>Araneae</taxon>
        <taxon>Araneomorphae</taxon>
        <taxon>Entelegynae</taxon>
        <taxon>Araneoidea</taxon>
        <taxon>Araneidae</taxon>
        <taxon>Caerostris</taxon>
    </lineage>
</organism>
<gene>
    <name evidence="2" type="ORF">CEXT_128771</name>
</gene>
<sequence>MERRCLDTRKDGNHANDDEGNANETKAQQYLVFLLRKIQVRFSWQQLYQVSRFVDDNYLKNLGIKNLVDSMADGDCEKIPCSNFKSKDSKDDSKKGKTIIY</sequence>
<comment type="caution">
    <text evidence="2">The sequence shown here is derived from an EMBL/GenBank/DDBJ whole genome shotgun (WGS) entry which is preliminary data.</text>
</comment>
<dbReference type="AlphaFoldDB" id="A0AAV4RCV4"/>
<name>A0AAV4RCV4_CAEEX</name>
<reference evidence="2 3" key="1">
    <citation type="submission" date="2021-06" db="EMBL/GenBank/DDBJ databases">
        <title>Caerostris extrusa draft genome.</title>
        <authorList>
            <person name="Kono N."/>
            <person name="Arakawa K."/>
        </authorList>
    </citation>
    <scope>NUCLEOTIDE SEQUENCE [LARGE SCALE GENOMIC DNA]</scope>
</reference>
<feature type="compositionally biased region" description="Basic and acidic residues" evidence="1">
    <location>
        <begin position="1"/>
        <end position="17"/>
    </location>
</feature>
<keyword evidence="3" id="KW-1185">Reference proteome</keyword>
<accession>A0AAV4RCV4</accession>
<evidence type="ECO:0000313" key="2">
    <source>
        <dbReference type="EMBL" id="GIY17913.1"/>
    </source>
</evidence>
<dbReference type="EMBL" id="BPLR01007561">
    <property type="protein sequence ID" value="GIY17913.1"/>
    <property type="molecule type" value="Genomic_DNA"/>
</dbReference>
<feature type="region of interest" description="Disordered" evidence="1">
    <location>
        <begin position="1"/>
        <end position="22"/>
    </location>
</feature>